<keyword evidence="2" id="KW-1185">Reference proteome</keyword>
<sequence>MENEVVDAEKYTIDCKKDEKIILPTAPKAARGPDVDMSKVPSKPPYTVYLGNLPYDVSDEDVIKFFRTLKVSSVRLPRESGERGRMRGFGYAEFPDRGTLLEALAYNNESLKSRSIKVSLAEEHDNEGRERGNRDMGRSERATDGDWRSMTRDDGDDGGRPDHSYGSSRGFDDSDGGYRRSGFGRDSDRDGGDRDRSFGGGFSRDRPRGFGDRDQGYDRDRGFERRSGGGGGYERPRDYDRGYGGGSSSGSRDYGSSYRDDRDSRDRYRSDDHPSERDQDSGPRERKKLQLKPRSVPVEAPAKEAAAAAAPVAPAPAKASAAIFGGARPVDTAAREREIEERLAKQREEEERKQIMSREPFVDSRKDERVRRSSVGSGSGRSRRSSESGGRDSYDEGA</sequence>
<proteinExistence type="predicted"/>
<organism evidence="1 2">
    <name type="scientific">Ixodes persulcatus</name>
    <name type="common">Taiga tick</name>
    <dbReference type="NCBI Taxonomy" id="34615"/>
    <lineage>
        <taxon>Eukaryota</taxon>
        <taxon>Metazoa</taxon>
        <taxon>Ecdysozoa</taxon>
        <taxon>Arthropoda</taxon>
        <taxon>Chelicerata</taxon>
        <taxon>Arachnida</taxon>
        <taxon>Acari</taxon>
        <taxon>Parasitiformes</taxon>
        <taxon>Ixodida</taxon>
        <taxon>Ixodoidea</taxon>
        <taxon>Ixodidae</taxon>
        <taxon>Ixodinae</taxon>
        <taxon>Ixodes</taxon>
    </lineage>
</organism>
<name>A0AC60Q255_IXOPE</name>
<evidence type="ECO:0000313" key="1">
    <source>
        <dbReference type="EMBL" id="KAG0427768.1"/>
    </source>
</evidence>
<accession>A0AC60Q255</accession>
<dbReference type="Proteomes" id="UP000805193">
    <property type="component" value="Unassembled WGS sequence"/>
</dbReference>
<gene>
    <name evidence="1" type="ORF">HPB47_025192</name>
</gene>
<protein>
    <submittedName>
        <fullName evidence="1">Uncharacterized protein</fullName>
    </submittedName>
</protein>
<dbReference type="EMBL" id="JABSTQ010009592">
    <property type="protein sequence ID" value="KAG0427768.1"/>
    <property type="molecule type" value="Genomic_DNA"/>
</dbReference>
<reference evidence="1 2" key="1">
    <citation type="journal article" date="2020" name="Cell">
        <title>Large-Scale Comparative Analyses of Tick Genomes Elucidate Their Genetic Diversity and Vector Capacities.</title>
        <authorList>
            <consortium name="Tick Genome and Microbiome Consortium (TIGMIC)"/>
            <person name="Jia N."/>
            <person name="Wang J."/>
            <person name="Shi W."/>
            <person name="Du L."/>
            <person name="Sun Y."/>
            <person name="Zhan W."/>
            <person name="Jiang J.F."/>
            <person name="Wang Q."/>
            <person name="Zhang B."/>
            <person name="Ji P."/>
            <person name="Bell-Sakyi L."/>
            <person name="Cui X.M."/>
            <person name="Yuan T.T."/>
            <person name="Jiang B.G."/>
            <person name="Yang W.F."/>
            <person name="Lam T.T."/>
            <person name="Chang Q.C."/>
            <person name="Ding S.J."/>
            <person name="Wang X.J."/>
            <person name="Zhu J.G."/>
            <person name="Ruan X.D."/>
            <person name="Zhao L."/>
            <person name="Wei J.T."/>
            <person name="Ye R.Z."/>
            <person name="Que T.C."/>
            <person name="Du C.H."/>
            <person name="Zhou Y.H."/>
            <person name="Cheng J.X."/>
            <person name="Dai P.F."/>
            <person name="Guo W.B."/>
            <person name="Han X.H."/>
            <person name="Huang E.J."/>
            <person name="Li L.F."/>
            <person name="Wei W."/>
            <person name="Gao Y.C."/>
            <person name="Liu J.Z."/>
            <person name="Shao H.Z."/>
            <person name="Wang X."/>
            <person name="Wang C.C."/>
            <person name="Yang T.C."/>
            <person name="Huo Q.B."/>
            <person name="Li W."/>
            <person name="Chen H.Y."/>
            <person name="Chen S.E."/>
            <person name="Zhou L.G."/>
            <person name="Ni X.B."/>
            <person name="Tian J.H."/>
            <person name="Sheng Y."/>
            <person name="Liu T."/>
            <person name="Pan Y.S."/>
            <person name="Xia L.Y."/>
            <person name="Li J."/>
            <person name="Zhao F."/>
            <person name="Cao W.C."/>
        </authorList>
    </citation>
    <scope>NUCLEOTIDE SEQUENCE [LARGE SCALE GENOMIC DNA]</scope>
    <source>
        <strain evidence="1">Iper-2018</strain>
    </source>
</reference>
<comment type="caution">
    <text evidence="1">The sequence shown here is derived from an EMBL/GenBank/DDBJ whole genome shotgun (WGS) entry which is preliminary data.</text>
</comment>
<evidence type="ECO:0000313" key="2">
    <source>
        <dbReference type="Proteomes" id="UP000805193"/>
    </source>
</evidence>